<gene>
    <name evidence="1" type="ORF">D6C00_13865</name>
</gene>
<comment type="caution">
    <text evidence="1">The sequence shown here is derived from an EMBL/GenBank/DDBJ whole genome shotgun (WGS) entry which is preliminary data.</text>
</comment>
<sequence length="109" mass="11863">MSTERETKTVSRDHALLALCEAVSRMNAALYQAAQEPDDGIGEQFEVRDMVVEAGNNAAAVALEILSDLNIPGLDRDPDLTRKGCYKDWLAWLNDSGPAVKVEDQEGTA</sequence>
<organism evidence="1 2">
    <name type="scientific">Thiohalobacter thiocyanaticus</name>
    <dbReference type="NCBI Taxonomy" id="585455"/>
    <lineage>
        <taxon>Bacteria</taxon>
        <taxon>Pseudomonadati</taxon>
        <taxon>Pseudomonadota</taxon>
        <taxon>Gammaproteobacteria</taxon>
        <taxon>Thiohalobacterales</taxon>
        <taxon>Thiohalobacteraceae</taxon>
        <taxon>Thiohalobacter</taxon>
    </lineage>
</organism>
<accession>A0A426QMB8</accession>
<protein>
    <submittedName>
        <fullName evidence="1">Uncharacterized protein</fullName>
    </submittedName>
</protein>
<evidence type="ECO:0000313" key="1">
    <source>
        <dbReference type="EMBL" id="RRQ22905.1"/>
    </source>
</evidence>
<dbReference type="AlphaFoldDB" id="A0A426QMB8"/>
<proteinExistence type="predicted"/>
<keyword evidence="2" id="KW-1185">Reference proteome</keyword>
<reference evidence="1 2" key="1">
    <citation type="journal article" date="2010" name="Int. J. Syst. Evol. Microbiol.">
        <title>Thiohalobacter thiocyanaticus gen. nov., sp. nov., a moderately halophilic, sulfur-oxidizing gammaproteobacterium from hypersaline lakes, that utilizes thiocyanate.</title>
        <authorList>
            <person name="Sorokin D.Y."/>
            <person name="Kovaleva O.L."/>
            <person name="Tourova T.P."/>
            <person name="Muyzer G."/>
        </authorList>
    </citation>
    <scope>NUCLEOTIDE SEQUENCE [LARGE SCALE GENOMIC DNA]</scope>
    <source>
        <strain evidence="1 2">Hrh1</strain>
    </source>
</reference>
<dbReference type="EMBL" id="QZMU01000001">
    <property type="protein sequence ID" value="RRQ22905.1"/>
    <property type="molecule type" value="Genomic_DNA"/>
</dbReference>
<dbReference type="RefSeq" id="WP_125182246.1">
    <property type="nucleotide sequence ID" value="NZ_QZMU01000001.1"/>
</dbReference>
<dbReference type="Proteomes" id="UP000287798">
    <property type="component" value="Unassembled WGS sequence"/>
</dbReference>
<name>A0A426QMB8_9GAMM</name>
<evidence type="ECO:0000313" key="2">
    <source>
        <dbReference type="Proteomes" id="UP000287798"/>
    </source>
</evidence>